<keyword evidence="4 6" id="KW-1133">Transmembrane helix</keyword>
<comment type="caution">
    <text evidence="7">The sequence shown here is derived from an EMBL/GenBank/DDBJ whole genome shotgun (WGS) entry which is preliminary data.</text>
</comment>
<feature type="transmembrane region" description="Helical" evidence="6">
    <location>
        <begin position="175"/>
        <end position="193"/>
    </location>
</feature>
<sequence length="427" mass="46364">MHYSLTRAITWNIAGYLYLIIASLISIPIIVHSLGLAQFAQYSLIIATIVLVSAINLGLPQAVTRSLARDHADPERLNTIWATSSLLFVATGIFAGFIALALTRSLHLNILTSAIVFATVLLNNVVTHYACLPYAHGHFGYYNVKTFVVGTGNTLLVAYLSWVGASILTILSAQLASYVVTLAFLTYFSLKYFKRPRALTPSRQSAQALIAFGLKNQAGTLVGQVQGQYAKFLLSSLSPLSLSAYVVAQGLVQKMAGGITQVATALYPASARGGKTEGLVRMYHALQLGLFGLGLFGVVIYHFIGFPFLTWWLKSSELVAVVDTIMQIFVWYFAILVLSPLASSILDGRGRPELTSLIAFITTAIEITLALLLFPHYGLMAPVYAALIAITLMTPVLLYLVEKVLLSANPPDIIAKPTLQRPVLRLE</sequence>
<feature type="transmembrane region" description="Helical" evidence="6">
    <location>
        <begin position="80"/>
        <end position="102"/>
    </location>
</feature>
<evidence type="ECO:0000256" key="6">
    <source>
        <dbReference type="SAM" id="Phobius"/>
    </source>
</evidence>
<dbReference type="PANTHER" id="PTHR30250">
    <property type="entry name" value="PST FAMILY PREDICTED COLANIC ACID TRANSPORTER"/>
    <property type="match status" value="1"/>
</dbReference>
<dbReference type="GO" id="GO:0005886">
    <property type="term" value="C:plasma membrane"/>
    <property type="evidence" value="ECO:0007669"/>
    <property type="project" value="UniProtKB-SubCell"/>
</dbReference>
<feature type="transmembrane region" description="Helical" evidence="6">
    <location>
        <begin position="108"/>
        <end position="126"/>
    </location>
</feature>
<keyword evidence="5 6" id="KW-0472">Membrane</keyword>
<gene>
    <name evidence="7" type="ORF">COT54_03450</name>
</gene>
<feature type="transmembrane region" description="Helical" evidence="6">
    <location>
        <begin position="325"/>
        <end position="345"/>
    </location>
</feature>
<dbReference type="Pfam" id="PF01943">
    <property type="entry name" value="Polysacc_synt"/>
    <property type="match status" value="1"/>
</dbReference>
<evidence type="ECO:0000256" key="3">
    <source>
        <dbReference type="ARBA" id="ARBA00022692"/>
    </source>
</evidence>
<keyword evidence="3 6" id="KW-0812">Transmembrane</keyword>
<feature type="transmembrane region" description="Helical" evidence="6">
    <location>
        <begin position="12"/>
        <end position="33"/>
    </location>
</feature>
<dbReference type="InterPro" id="IPR002797">
    <property type="entry name" value="Polysacc_synth"/>
</dbReference>
<dbReference type="AlphaFoldDB" id="A0A2H0X0F4"/>
<dbReference type="PANTHER" id="PTHR30250:SF26">
    <property type="entry name" value="PSMA PROTEIN"/>
    <property type="match status" value="1"/>
</dbReference>
<feature type="transmembrane region" description="Helical" evidence="6">
    <location>
        <begin position="39"/>
        <end position="59"/>
    </location>
</feature>
<evidence type="ECO:0000313" key="8">
    <source>
        <dbReference type="Proteomes" id="UP000229574"/>
    </source>
</evidence>
<comment type="subcellular location">
    <subcellularLocation>
        <location evidence="1">Cell membrane</location>
        <topology evidence="1">Multi-pass membrane protein</topology>
    </subcellularLocation>
</comment>
<keyword evidence="2" id="KW-1003">Cell membrane</keyword>
<organism evidence="7 8">
    <name type="scientific">Candidatus Collierbacteria bacterium CG09_land_8_20_14_0_10_46_12</name>
    <dbReference type="NCBI Taxonomy" id="1974533"/>
    <lineage>
        <taxon>Bacteria</taxon>
        <taxon>Candidatus Collieribacteriota</taxon>
    </lineage>
</organism>
<dbReference type="EMBL" id="PEYY01000129">
    <property type="protein sequence ID" value="PIS17669.1"/>
    <property type="molecule type" value="Genomic_DNA"/>
</dbReference>
<accession>A0A2H0X0F4</accession>
<evidence type="ECO:0000256" key="1">
    <source>
        <dbReference type="ARBA" id="ARBA00004651"/>
    </source>
</evidence>
<feature type="transmembrane region" description="Helical" evidence="6">
    <location>
        <begin position="383"/>
        <end position="401"/>
    </location>
</feature>
<feature type="transmembrane region" description="Helical" evidence="6">
    <location>
        <begin position="357"/>
        <end position="377"/>
    </location>
</feature>
<evidence type="ECO:0000256" key="5">
    <source>
        <dbReference type="ARBA" id="ARBA00023136"/>
    </source>
</evidence>
<feature type="transmembrane region" description="Helical" evidence="6">
    <location>
        <begin position="147"/>
        <end position="169"/>
    </location>
</feature>
<feature type="transmembrane region" description="Helical" evidence="6">
    <location>
        <begin position="288"/>
        <end position="313"/>
    </location>
</feature>
<protein>
    <submittedName>
        <fullName evidence="7">Uncharacterized protein</fullName>
    </submittedName>
</protein>
<evidence type="ECO:0000256" key="2">
    <source>
        <dbReference type="ARBA" id="ARBA00022475"/>
    </source>
</evidence>
<dbReference type="InterPro" id="IPR050833">
    <property type="entry name" value="Poly_Biosynth_Transport"/>
</dbReference>
<evidence type="ECO:0000313" key="7">
    <source>
        <dbReference type="EMBL" id="PIS17669.1"/>
    </source>
</evidence>
<dbReference type="Proteomes" id="UP000229574">
    <property type="component" value="Unassembled WGS sequence"/>
</dbReference>
<reference evidence="8" key="1">
    <citation type="submission" date="2017-09" db="EMBL/GenBank/DDBJ databases">
        <title>Depth-based differentiation of microbial function through sediment-hosted aquifers and enrichment of novel symbionts in the deep terrestrial subsurface.</title>
        <authorList>
            <person name="Probst A.J."/>
            <person name="Ladd B."/>
            <person name="Jarett J.K."/>
            <person name="Geller-Mcgrath D.E."/>
            <person name="Sieber C.M.K."/>
            <person name="Emerson J.B."/>
            <person name="Anantharaman K."/>
            <person name="Thomas B.C."/>
            <person name="Malmstrom R."/>
            <person name="Stieglmeier M."/>
            <person name="Klingl A."/>
            <person name="Woyke T."/>
            <person name="Ryan C.M."/>
            <person name="Banfield J.F."/>
        </authorList>
    </citation>
    <scope>NUCLEOTIDE SEQUENCE [LARGE SCALE GENOMIC DNA]</scope>
</reference>
<name>A0A2H0X0F4_9BACT</name>
<proteinExistence type="predicted"/>
<evidence type="ECO:0000256" key="4">
    <source>
        <dbReference type="ARBA" id="ARBA00022989"/>
    </source>
</evidence>